<dbReference type="PANTHER" id="PTHR43184:SF12">
    <property type="entry name" value="SUGAR PHOSPHATE EXCHANGER 3"/>
    <property type="match status" value="1"/>
</dbReference>
<dbReference type="EMBL" id="LUCM01001846">
    <property type="protein sequence ID" value="KAA0198275.1"/>
    <property type="molecule type" value="Genomic_DNA"/>
</dbReference>
<dbReference type="Gene3D" id="1.20.1250.20">
    <property type="entry name" value="MFS general substrate transporter like domains"/>
    <property type="match status" value="1"/>
</dbReference>
<keyword evidence="7" id="KW-1185">Reference proteome</keyword>
<protein>
    <submittedName>
        <fullName evidence="6">Uncharacterized protein</fullName>
    </submittedName>
</protein>
<dbReference type="Proteomes" id="UP000728185">
    <property type="component" value="Unassembled WGS sequence"/>
</dbReference>
<dbReference type="AlphaFoldDB" id="A0A8E0VNA3"/>
<evidence type="ECO:0000256" key="5">
    <source>
        <dbReference type="SAM" id="Phobius"/>
    </source>
</evidence>
<comment type="caution">
    <text evidence="6">The sequence shown here is derived from an EMBL/GenBank/DDBJ whole genome shotgun (WGS) entry which is preliminary data.</text>
</comment>
<proteinExistence type="predicted"/>
<sequence length="184" mass="20400">MVCNVVGVIFNSVVAFTFSSRRFWCTCAITSPGNRSVLLSQSFTRIAAKSLRETANPSPKKILLSVTGNPLVDFCNYYYSNFLRSYLDGDNYDSLFGILDVVFLSSYAIGMFFSGHAADKFHLRRFLSLGSILCGLSTIAFGLGFFFEVHSFAFYVIVQVSPESHCSFAITNESCHIYNASISC</sequence>
<feature type="transmembrane region" description="Helical" evidence="5">
    <location>
        <begin position="126"/>
        <end position="147"/>
    </location>
</feature>
<evidence type="ECO:0000256" key="2">
    <source>
        <dbReference type="ARBA" id="ARBA00022692"/>
    </source>
</evidence>
<evidence type="ECO:0000256" key="3">
    <source>
        <dbReference type="ARBA" id="ARBA00022989"/>
    </source>
</evidence>
<gene>
    <name evidence="6" type="ORF">FBUS_11306</name>
</gene>
<dbReference type="GO" id="GO:0016020">
    <property type="term" value="C:membrane"/>
    <property type="evidence" value="ECO:0007669"/>
    <property type="project" value="UniProtKB-SubCell"/>
</dbReference>
<keyword evidence="2 5" id="KW-0812">Transmembrane</keyword>
<keyword evidence="4 5" id="KW-0472">Membrane</keyword>
<comment type="subcellular location">
    <subcellularLocation>
        <location evidence="1">Membrane</location>
        <topology evidence="1">Multi-pass membrane protein</topology>
    </subcellularLocation>
</comment>
<name>A0A8E0VNA3_9TREM</name>
<evidence type="ECO:0000313" key="7">
    <source>
        <dbReference type="Proteomes" id="UP000728185"/>
    </source>
</evidence>
<dbReference type="PANTHER" id="PTHR43184">
    <property type="entry name" value="MAJOR FACILITATOR SUPERFAMILY TRANSPORTER 16, ISOFORM B"/>
    <property type="match status" value="1"/>
</dbReference>
<feature type="transmembrane region" description="Helical" evidence="5">
    <location>
        <begin position="95"/>
        <end position="114"/>
    </location>
</feature>
<reference evidence="6" key="1">
    <citation type="submission" date="2019-05" db="EMBL/GenBank/DDBJ databases">
        <title>Annotation for the trematode Fasciolopsis buski.</title>
        <authorList>
            <person name="Choi Y.-J."/>
        </authorList>
    </citation>
    <scope>NUCLEOTIDE SEQUENCE</scope>
    <source>
        <strain evidence="6">HT</strain>
        <tissue evidence="6">Whole worm</tissue>
    </source>
</reference>
<evidence type="ECO:0000256" key="4">
    <source>
        <dbReference type="ARBA" id="ARBA00023136"/>
    </source>
</evidence>
<dbReference type="InterPro" id="IPR036259">
    <property type="entry name" value="MFS_trans_sf"/>
</dbReference>
<evidence type="ECO:0000313" key="6">
    <source>
        <dbReference type="EMBL" id="KAA0198275.1"/>
    </source>
</evidence>
<dbReference type="OrthoDB" id="3639251at2759"/>
<dbReference type="SUPFAM" id="SSF103473">
    <property type="entry name" value="MFS general substrate transporter"/>
    <property type="match status" value="1"/>
</dbReference>
<evidence type="ECO:0000256" key="1">
    <source>
        <dbReference type="ARBA" id="ARBA00004141"/>
    </source>
</evidence>
<accession>A0A8E0VNA3</accession>
<organism evidence="6 7">
    <name type="scientific">Fasciolopsis buskii</name>
    <dbReference type="NCBI Taxonomy" id="27845"/>
    <lineage>
        <taxon>Eukaryota</taxon>
        <taxon>Metazoa</taxon>
        <taxon>Spiralia</taxon>
        <taxon>Lophotrochozoa</taxon>
        <taxon>Platyhelminthes</taxon>
        <taxon>Trematoda</taxon>
        <taxon>Digenea</taxon>
        <taxon>Plagiorchiida</taxon>
        <taxon>Echinostomata</taxon>
        <taxon>Echinostomatoidea</taxon>
        <taxon>Fasciolidae</taxon>
        <taxon>Fasciolopsis</taxon>
    </lineage>
</organism>
<keyword evidence="3 5" id="KW-1133">Transmembrane helix</keyword>